<keyword evidence="1" id="KW-0812">Transmembrane</keyword>
<evidence type="ECO:0000256" key="1">
    <source>
        <dbReference type="SAM" id="Phobius"/>
    </source>
</evidence>
<reference evidence="2" key="1">
    <citation type="submission" date="2022-08" db="UniProtKB">
        <authorList>
            <consortium name="EnsemblMetazoa"/>
        </authorList>
    </citation>
    <scope>IDENTIFICATION</scope>
    <source>
        <strain evidence="2">05x7-T-G4-1.051#20</strain>
    </source>
</reference>
<evidence type="ECO:0000313" key="2">
    <source>
        <dbReference type="EnsemblMetazoa" id="G1384.1:cds"/>
    </source>
</evidence>
<keyword evidence="1" id="KW-0472">Membrane</keyword>
<keyword evidence="3" id="KW-1185">Reference proteome</keyword>
<feature type="transmembrane region" description="Helical" evidence="1">
    <location>
        <begin position="68"/>
        <end position="87"/>
    </location>
</feature>
<evidence type="ECO:0000313" key="3">
    <source>
        <dbReference type="Proteomes" id="UP000005408"/>
    </source>
</evidence>
<keyword evidence="1" id="KW-1133">Transmembrane helix</keyword>
<accession>A0A8W8IG76</accession>
<protein>
    <submittedName>
        <fullName evidence="2">Uncharacterized protein</fullName>
    </submittedName>
</protein>
<name>A0A8W8IG76_MAGGI</name>
<dbReference type="Proteomes" id="UP000005408">
    <property type="component" value="Unassembled WGS sequence"/>
</dbReference>
<dbReference type="AlphaFoldDB" id="A0A8W8IG76"/>
<organism evidence="2 3">
    <name type="scientific">Magallana gigas</name>
    <name type="common">Pacific oyster</name>
    <name type="synonym">Crassostrea gigas</name>
    <dbReference type="NCBI Taxonomy" id="29159"/>
    <lineage>
        <taxon>Eukaryota</taxon>
        <taxon>Metazoa</taxon>
        <taxon>Spiralia</taxon>
        <taxon>Lophotrochozoa</taxon>
        <taxon>Mollusca</taxon>
        <taxon>Bivalvia</taxon>
        <taxon>Autobranchia</taxon>
        <taxon>Pteriomorphia</taxon>
        <taxon>Ostreida</taxon>
        <taxon>Ostreoidea</taxon>
        <taxon>Ostreidae</taxon>
        <taxon>Magallana</taxon>
    </lineage>
</organism>
<dbReference type="EnsemblMetazoa" id="G1384.1">
    <property type="protein sequence ID" value="G1384.1:cds"/>
    <property type="gene ID" value="G1384"/>
</dbReference>
<proteinExistence type="predicted"/>
<sequence>MAIFAERDTCVCSGESSTTNEYLLVNETEEIRKRINAIKKNLTVSVNSTSKHHRSKTSAKDERMSSRAIGMVLGVGLISAFFALILLPDIYTLIRYALKRACEIKA</sequence>